<keyword evidence="1" id="KW-0812">Transmembrane</keyword>
<keyword evidence="3" id="KW-1185">Reference proteome</keyword>
<evidence type="ECO:0000256" key="1">
    <source>
        <dbReference type="SAM" id="Phobius"/>
    </source>
</evidence>
<sequence>MAATNVQYETNQGPVDLRRRWIRLGLAVGLVAFTWLVVLPRLADAPPVKRHIQTMKAAGIDPSAMYYTELEPHLFLQPQK</sequence>
<dbReference type="Proteomes" id="UP001139103">
    <property type="component" value="Unassembled WGS sequence"/>
</dbReference>
<organism evidence="2 3">
    <name type="scientific">Blastopirellula sediminis</name>
    <dbReference type="NCBI Taxonomy" id="2894196"/>
    <lineage>
        <taxon>Bacteria</taxon>
        <taxon>Pseudomonadati</taxon>
        <taxon>Planctomycetota</taxon>
        <taxon>Planctomycetia</taxon>
        <taxon>Pirellulales</taxon>
        <taxon>Pirellulaceae</taxon>
        <taxon>Blastopirellula</taxon>
    </lineage>
</organism>
<dbReference type="EMBL" id="JAJKFT010000004">
    <property type="protein sequence ID" value="MCC9628532.1"/>
    <property type="molecule type" value="Genomic_DNA"/>
</dbReference>
<evidence type="ECO:0000313" key="2">
    <source>
        <dbReference type="EMBL" id="MCC9628532.1"/>
    </source>
</evidence>
<evidence type="ECO:0000313" key="3">
    <source>
        <dbReference type="Proteomes" id="UP001139103"/>
    </source>
</evidence>
<dbReference type="AlphaFoldDB" id="A0A9X1MLI3"/>
<dbReference type="RefSeq" id="WP_230217883.1">
    <property type="nucleotide sequence ID" value="NZ_JAJKFT010000004.1"/>
</dbReference>
<proteinExistence type="predicted"/>
<keyword evidence="1" id="KW-1133">Transmembrane helix</keyword>
<gene>
    <name evidence="2" type="ORF">LOC68_09000</name>
</gene>
<keyword evidence="1" id="KW-0472">Membrane</keyword>
<comment type="caution">
    <text evidence="2">The sequence shown here is derived from an EMBL/GenBank/DDBJ whole genome shotgun (WGS) entry which is preliminary data.</text>
</comment>
<name>A0A9X1MLI3_9BACT</name>
<reference evidence="2" key="1">
    <citation type="submission" date="2021-11" db="EMBL/GenBank/DDBJ databases">
        <title>Genome sequence.</title>
        <authorList>
            <person name="Sun Q."/>
        </authorList>
    </citation>
    <scope>NUCLEOTIDE SEQUENCE</scope>
    <source>
        <strain evidence="2">JC732</strain>
    </source>
</reference>
<accession>A0A9X1MLI3</accession>
<feature type="transmembrane region" description="Helical" evidence="1">
    <location>
        <begin position="21"/>
        <end position="43"/>
    </location>
</feature>
<protein>
    <submittedName>
        <fullName evidence="2">Uncharacterized protein</fullName>
    </submittedName>
</protein>